<dbReference type="KEGG" id="kbs:EPA93_23215"/>
<keyword evidence="3" id="KW-0804">Transcription</keyword>
<evidence type="ECO:0000313" key="6">
    <source>
        <dbReference type="EMBL" id="QBD78734.1"/>
    </source>
</evidence>
<dbReference type="InterPro" id="IPR009057">
    <property type="entry name" value="Homeodomain-like_sf"/>
</dbReference>
<sequence length="199" mass="22037">MKRSQQEKQQTHQRIVKNAAQQIRVEGVNGVGIADLMGQAGLTHGGFYAHFRNKDALLAEICHTGIAETLERLTQAIDNAPANEKISALLDAYLSVYHRDNPATGCIMPTLAADVARRPEEVRTAFTEGYEKLLQLVVSVLPEDTDEQRYDRAIALLSEMVGSLLLSRAVNDPALSERILRSNRDYAIQAFGKTSMENE</sequence>
<dbReference type="EMBL" id="CP035758">
    <property type="protein sequence ID" value="QBD78734.1"/>
    <property type="molecule type" value="Genomic_DNA"/>
</dbReference>
<dbReference type="Gene3D" id="1.10.10.60">
    <property type="entry name" value="Homeodomain-like"/>
    <property type="match status" value="1"/>
</dbReference>
<dbReference type="Pfam" id="PF16925">
    <property type="entry name" value="TetR_C_13"/>
    <property type="match status" value="1"/>
</dbReference>
<keyword evidence="1" id="KW-0805">Transcription regulation</keyword>
<feature type="domain" description="HTH tetR-type" evidence="5">
    <location>
        <begin position="9"/>
        <end position="69"/>
    </location>
</feature>
<organism evidence="6 7">
    <name type="scientific">Ktedonosporobacter rubrisoli</name>
    <dbReference type="NCBI Taxonomy" id="2509675"/>
    <lineage>
        <taxon>Bacteria</taxon>
        <taxon>Bacillati</taxon>
        <taxon>Chloroflexota</taxon>
        <taxon>Ktedonobacteria</taxon>
        <taxon>Ktedonobacterales</taxon>
        <taxon>Ktedonosporobacteraceae</taxon>
        <taxon>Ktedonosporobacter</taxon>
    </lineage>
</organism>
<proteinExistence type="predicted"/>
<dbReference type="InterPro" id="IPR001647">
    <property type="entry name" value="HTH_TetR"/>
</dbReference>
<keyword evidence="2 4" id="KW-0238">DNA-binding</keyword>
<dbReference type="AlphaFoldDB" id="A0A4P6JTG4"/>
<dbReference type="SUPFAM" id="SSF48498">
    <property type="entry name" value="Tetracyclin repressor-like, C-terminal domain"/>
    <property type="match status" value="1"/>
</dbReference>
<evidence type="ECO:0000256" key="2">
    <source>
        <dbReference type="ARBA" id="ARBA00023125"/>
    </source>
</evidence>
<dbReference type="PROSITE" id="PS50977">
    <property type="entry name" value="HTH_TETR_2"/>
    <property type="match status" value="1"/>
</dbReference>
<dbReference type="Gene3D" id="1.10.357.10">
    <property type="entry name" value="Tetracycline Repressor, domain 2"/>
    <property type="match status" value="1"/>
</dbReference>
<evidence type="ECO:0000259" key="5">
    <source>
        <dbReference type="PROSITE" id="PS50977"/>
    </source>
</evidence>
<dbReference type="GO" id="GO:0003677">
    <property type="term" value="F:DNA binding"/>
    <property type="evidence" value="ECO:0007669"/>
    <property type="project" value="UniProtKB-UniRule"/>
</dbReference>
<evidence type="ECO:0000313" key="7">
    <source>
        <dbReference type="Proteomes" id="UP000290365"/>
    </source>
</evidence>
<dbReference type="RefSeq" id="WP_129889787.1">
    <property type="nucleotide sequence ID" value="NZ_CP035758.1"/>
</dbReference>
<dbReference type="Proteomes" id="UP000290365">
    <property type="component" value="Chromosome"/>
</dbReference>
<protein>
    <submittedName>
        <fullName evidence="6">TetR/AcrR family transcriptional regulator</fullName>
    </submittedName>
</protein>
<dbReference type="PANTHER" id="PTHR47506:SF7">
    <property type="entry name" value="TRANSCRIPTIONAL REGULATORY PROTEIN"/>
    <property type="match status" value="1"/>
</dbReference>
<evidence type="ECO:0000256" key="4">
    <source>
        <dbReference type="PROSITE-ProRule" id="PRU00335"/>
    </source>
</evidence>
<dbReference type="InterPro" id="IPR036271">
    <property type="entry name" value="Tet_transcr_reg_TetR-rel_C_sf"/>
</dbReference>
<dbReference type="PANTHER" id="PTHR47506">
    <property type="entry name" value="TRANSCRIPTIONAL REGULATORY PROTEIN"/>
    <property type="match status" value="1"/>
</dbReference>
<reference evidence="6 7" key="1">
    <citation type="submission" date="2019-01" db="EMBL/GenBank/DDBJ databases">
        <title>Ktedonosporobacter rubrisoli SCAWS-G2.</title>
        <authorList>
            <person name="Huang Y."/>
            <person name="Yan B."/>
        </authorList>
    </citation>
    <scope>NUCLEOTIDE SEQUENCE [LARGE SCALE GENOMIC DNA]</scope>
    <source>
        <strain evidence="6 7">SCAWS-G2</strain>
    </source>
</reference>
<dbReference type="SUPFAM" id="SSF46689">
    <property type="entry name" value="Homeodomain-like"/>
    <property type="match status" value="1"/>
</dbReference>
<evidence type="ECO:0000256" key="1">
    <source>
        <dbReference type="ARBA" id="ARBA00023015"/>
    </source>
</evidence>
<keyword evidence="7" id="KW-1185">Reference proteome</keyword>
<dbReference type="InterPro" id="IPR011075">
    <property type="entry name" value="TetR_C"/>
</dbReference>
<feature type="DNA-binding region" description="H-T-H motif" evidence="4">
    <location>
        <begin position="32"/>
        <end position="51"/>
    </location>
</feature>
<gene>
    <name evidence="6" type="ORF">EPA93_23215</name>
</gene>
<name>A0A4P6JTG4_KTERU</name>
<dbReference type="Pfam" id="PF00440">
    <property type="entry name" value="TetR_N"/>
    <property type="match status" value="1"/>
</dbReference>
<evidence type="ECO:0000256" key="3">
    <source>
        <dbReference type="ARBA" id="ARBA00023163"/>
    </source>
</evidence>
<dbReference type="OrthoDB" id="9814200at2"/>
<accession>A0A4P6JTG4</accession>